<feature type="compositionally biased region" description="Polar residues" evidence="1">
    <location>
        <begin position="1"/>
        <end position="10"/>
    </location>
</feature>
<sequence length="107" mass="11948">MHASSPSSDVPENATRQNQPLRRRRLPAHLHQPFILTRWSPSNARSLGAEAAQTRASNCKIGLDNLVRLQAFARIRIKGDDGGERVLSPAEKQEKIDDARKIIQDNS</sequence>
<organism evidence="2 3">
    <name type="scientific">OM182 bacterium MED-G24</name>
    <dbReference type="NCBI Taxonomy" id="1986255"/>
    <lineage>
        <taxon>Bacteria</taxon>
        <taxon>Pseudomonadati</taxon>
        <taxon>Pseudomonadota</taxon>
        <taxon>Gammaproteobacteria</taxon>
        <taxon>OMG group</taxon>
        <taxon>OM182 clade</taxon>
    </lineage>
</organism>
<evidence type="ECO:0000313" key="2">
    <source>
        <dbReference type="EMBL" id="PDH41442.1"/>
    </source>
</evidence>
<name>A0A2A5WY98_9GAMM</name>
<dbReference type="Proteomes" id="UP000219327">
    <property type="component" value="Unassembled WGS sequence"/>
</dbReference>
<dbReference type="EMBL" id="NTKD01000004">
    <property type="protein sequence ID" value="PDH41442.1"/>
    <property type="molecule type" value="Genomic_DNA"/>
</dbReference>
<reference evidence="2 3" key="1">
    <citation type="submission" date="2017-08" db="EMBL/GenBank/DDBJ databases">
        <title>Fine stratification of microbial communities through a metagenomic profile of the photic zone.</title>
        <authorList>
            <person name="Haro-Moreno J.M."/>
            <person name="Lopez-Perez M."/>
            <person name="De La Torre J."/>
            <person name="Picazo A."/>
            <person name="Camacho A."/>
            <person name="Rodriguez-Valera F."/>
        </authorList>
    </citation>
    <scope>NUCLEOTIDE SEQUENCE [LARGE SCALE GENOMIC DNA]</scope>
    <source>
        <strain evidence="2">MED-G24</strain>
    </source>
</reference>
<proteinExistence type="predicted"/>
<protein>
    <submittedName>
        <fullName evidence="2">Uncharacterized protein</fullName>
    </submittedName>
</protein>
<accession>A0A2A5WY98</accession>
<gene>
    <name evidence="2" type="ORF">CNE99_01485</name>
</gene>
<feature type="region of interest" description="Disordered" evidence="1">
    <location>
        <begin position="1"/>
        <end position="27"/>
    </location>
</feature>
<dbReference type="AlphaFoldDB" id="A0A2A5WY98"/>
<comment type="caution">
    <text evidence="2">The sequence shown here is derived from an EMBL/GenBank/DDBJ whole genome shotgun (WGS) entry which is preliminary data.</text>
</comment>
<evidence type="ECO:0000313" key="3">
    <source>
        <dbReference type="Proteomes" id="UP000219327"/>
    </source>
</evidence>
<evidence type="ECO:0000256" key="1">
    <source>
        <dbReference type="SAM" id="MobiDB-lite"/>
    </source>
</evidence>